<sequence length="211" mass="22689">MNGKEDFFFNGTPTADDVKGICSNDGTPSDPTYKYLPDTACPGPALSFDDIVKLIPSGKDRREIGQYQITGSAREYKPGSSPSGFSPWKEITSKILVTDRENDGVFDIAKGFATLEVLYPGKVVMLFGDSLSEALAEGRLANDKLCNVNDDGTILCKDGDQLAVAFSNATFTTFPQSLNVKITKDCLYVGGITTVPTREGGQIAFAATVRF</sequence>
<dbReference type="EMBL" id="CP012333">
    <property type="protein sequence ID" value="AKU96540.1"/>
    <property type="molecule type" value="Genomic_DNA"/>
</dbReference>
<dbReference type="Proteomes" id="UP000064967">
    <property type="component" value="Chromosome"/>
</dbReference>
<keyword evidence="2" id="KW-1185">Reference proteome</keyword>
<protein>
    <submittedName>
        <fullName evidence="1">Uncharacterized protein</fullName>
    </submittedName>
</protein>
<organism evidence="1 2">
    <name type="scientific">Labilithrix luteola</name>
    <dbReference type="NCBI Taxonomy" id="1391654"/>
    <lineage>
        <taxon>Bacteria</taxon>
        <taxon>Pseudomonadati</taxon>
        <taxon>Myxococcota</taxon>
        <taxon>Polyangia</taxon>
        <taxon>Polyangiales</taxon>
        <taxon>Labilitrichaceae</taxon>
        <taxon>Labilithrix</taxon>
    </lineage>
</organism>
<proteinExistence type="predicted"/>
<gene>
    <name evidence="1" type="ORF">AKJ09_03204</name>
</gene>
<dbReference type="AlphaFoldDB" id="A0A0K1PSM4"/>
<evidence type="ECO:0000313" key="1">
    <source>
        <dbReference type="EMBL" id="AKU96540.1"/>
    </source>
</evidence>
<evidence type="ECO:0000313" key="2">
    <source>
        <dbReference type="Proteomes" id="UP000064967"/>
    </source>
</evidence>
<dbReference type="KEGG" id="llu:AKJ09_03204"/>
<accession>A0A0K1PSM4</accession>
<reference evidence="1 2" key="1">
    <citation type="submission" date="2015-08" db="EMBL/GenBank/DDBJ databases">
        <authorList>
            <person name="Babu N.S."/>
            <person name="Beckwith C.J."/>
            <person name="Beseler K.G."/>
            <person name="Brison A."/>
            <person name="Carone J.V."/>
            <person name="Caskin T.P."/>
            <person name="Diamond M."/>
            <person name="Durham M.E."/>
            <person name="Foxe J.M."/>
            <person name="Go M."/>
            <person name="Henderson B.A."/>
            <person name="Jones I.B."/>
            <person name="McGettigan J.A."/>
            <person name="Micheletti S.J."/>
            <person name="Nasrallah M.E."/>
            <person name="Ortiz D."/>
            <person name="Piller C.R."/>
            <person name="Privatt S.R."/>
            <person name="Schneider S.L."/>
            <person name="Sharp S."/>
            <person name="Smith T.C."/>
            <person name="Stanton J.D."/>
            <person name="Ullery H.E."/>
            <person name="Wilson R.J."/>
            <person name="Serrano M.G."/>
            <person name="Buck G."/>
            <person name="Lee V."/>
            <person name="Wang Y."/>
            <person name="Carvalho R."/>
            <person name="Voegtly L."/>
            <person name="Shi R."/>
            <person name="Duckworth R."/>
            <person name="Johnson A."/>
            <person name="Loviza R."/>
            <person name="Walstead R."/>
            <person name="Shah Z."/>
            <person name="Kiflezghi M."/>
            <person name="Wade K."/>
            <person name="Ball S.L."/>
            <person name="Bradley K.W."/>
            <person name="Asai D.J."/>
            <person name="Bowman C.A."/>
            <person name="Russell D.A."/>
            <person name="Pope W.H."/>
            <person name="Jacobs-Sera D."/>
            <person name="Hendrix R.W."/>
            <person name="Hatfull G.F."/>
        </authorList>
    </citation>
    <scope>NUCLEOTIDE SEQUENCE [LARGE SCALE GENOMIC DNA]</scope>
    <source>
        <strain evidence="1 2">DSM 27648</strain>
    </source>
</reference>
<name>A0A0K1PSM4_9BACT</name>
<dbReference type="STRING" id="1391654.AKJ09_03204"/>